<name>A0A927C6P2_9BACL</name>
<organism evidence="4 5">
    <name type="scientific">Paenibacillus oceani</name>
    <dbReference type="NCBI Taxonomy" id="2772510"/>
    <lineage>
        <taxon>Bacteria</taxon>
        <taxon>Bacillati</taxon>
        <taxon>Bacillota</taxon>
        <taxon>Bacilli</taxon>
        <taxon>Bacillales</taxon>
        <taxon>Paenibacillaceae</taxon>
        <taxon>Paenibacillus</taxon>
    </lineage>
</organism>
<proteinExistence type="predicted"/>
<evidence type="ECO:0000313" key="4">
    <source>
        <dbReference type="EMBL" id="MBD2860967.1"/>
    </source>
</evidence>
<evidence type="ECO:0000256" key="1">
    <source>
        <dbReference type="ARBA" id="ARBA00022801"/>
    </source>
</evidence>
<comment type="caution">
    <text evidence="4">The sequence shown here is derived from an EMBL/GenBank/DDBJ whole genome shotgun (WGS) entry which is preliminary data.</text>
</comment>
<dbReference type="CDD" id="cd02696">
    <property type="entry name" value="MurNAc-LAA"/>
    <property type="match status" value="1"/>
</dbReference>
<dbReference type="SMART" id="SM00646">
    <property type="entry name" value="Ami_3"/>
    <property type="match status" value="1"/>
</dbReference>
<gene>
    <name evidence="4" type="ORF">IDH45_03075</name>
</gene>
<dbReference type="Gene3D" id="3.40.630.40">
    <property type="entry name" value="Zn-dependent exopeptidases"/>
    <property type="match status" value="1"/>
</dbReference>
<dbReference type="SUPFAM" id="SSF53187">
    <property type="entry name" value="Zn-dependent exopeptidases"/>
    <property type="match status" value="1"/>
</dbReference>
<reference evidence="4" key="1">
    <citation type="submission" date="2020-09" db="EMBL/GenBank/DDBJ databases">
        <title>A novel bacterium of genus Paenibacillus, isolated from South China Sea.</title>
        <authorList>
            <person name="Huang H."/>
            <person name="Mo K."/>
            <person name="Hu Y."/>
        </authorList>
    </citation>
    <scope>NUCLEOTIDE SEQUENCE</scope>
    <source>
        <strain evidence="4">IB182363</strain>
    </source>
</reference>
<keyword evidence="2" id="KW-0732">Signal</keyword>
<accession>A0A927C6P2</accession>
<feature type="chain" id="PRO_5038082246" evidence="2">
    <location>
        <begin position="27"/>
        <end position="232"/>
    </location>
</feature>
<dbReference type="GO" id="GO:0008745">
    <property type="term" value="F:N-acetylmuramoyl-L-alanine amidase activity"/>
    <property type="evidence" value="ECO:0007669"/>
    <property type="project" value="InterPro"/>
</dbReference>
<dbReference type="RefSeq" id="WP_190924540.1">
    <property type="nucleotide sequence ID" value="NZ_JACXJA010000003.1"/>
</dbReference>
<evidence type="ECO:0000313" key="5">
    <source>
        <dbReference type="Proteomes" id="UP000639396"/>
    </source>
</evidence>
<protein>
    <submittedName>
        <fullName evidence="4">N-acetylmuramoyl-L-alanine amidase</fullName>
    </submittedName>
</protein>
<evidence type="ECO:0000256" key="2">
    <source>
        <dbReference type="SAM" id="SignalP"/>
    </source>
</evidence>
<dbReference type="AlphaFoldDB" id="A0A927C6P2"/>
<dbReference type="InterPro" id="IPR050695">
    <property type="entry name" value="N-acetylmuramoyl_amidase_3"/>
</dbReference>
<dbReference type="EMBL" id="JACXJA010000003">
    <property type="protein sequence ID" value="MBD2860967.1"/>
    <property type="molecule type" value="Genomic_DNA"/>
</dbReference>
<keyword evidence="1" id="KW-0378">Hydrolase</keyword>
<dbReference type="GO" id="GO:0030288">
    <property type="term" value="C:outer membrane-bounded periplasmic space"/>
    <property type="evidence" value="ECO:0007669"/>
    <property type="project" value="TreeGrafter"/>
</dbReference>
<feature type="domain" description="MurNAc-LAA" evidence="3">
    <location>
        <begin position="113"/>
        <end position="222"/>
    </location>
</feature>
<sequence length="232" mass="25771">MNKRYPFVCALMAVLLCLLHTGPVYAAVQAIPQSISEVDVLIDVGHGGIDGGTSHGDLLEKHLNLLVAKQLYEKLRASGLQVALNRTTDYALSDDNDWLGSRSRHLRDLAQRKLLIDALKPKLTVSLHTNWARHSSARGPGLLYQFNQPSYIAAHLLAGRLNELYGTKEVPYVGKTFYLLKRTLTPAVIIEMGYISNESDRAMLTRTEGQKKIAEAIASGILDYLLVFYVDH</sequence>
<feature type="signal peptide" evidence="2">
    <location>
        <begin position="1"/>
        <end position="26"/>
    </location>
</feature>
<dbReference type="GO" id="GO:0009253">
    <property type="term" value="P:peptidoglycan catabolic process"/>
    <property type="evidence" value="ECO:0007669"/>
    <property type="project" value="InterPro"/>
</dbReference>
<dbReference type="PANTHER" id="PTHR30404:SF0">
    <property type="entry name" value="N-ACETYLMURAMOYL-L-ALANINE AMIDASE AMIC"/>
    <property type="match status" value="1"/>
</dbReference>
<dbReference type="InterPro" id="IPR002508">
    <property type="entry name" value="MurNAc-LAA_cat"/>
</dbReference>
<keyword evidence="5" id="KW-1185">Reference proteome</keyword>
<evidence type="ECO:0000259" key="3">
    <source>
        <dbReference type="SMART" id="SM00646"/>
    </source>
</evidence>
<dbReference type="PANTHER" id="PTHR30404">
    <property type="entry name" value="N-ACETYLMURAMOYL-L-ALANINE AMIDASE"/>
    <property type="match status" value="1"/>
</dbReference>
<dbReference type="Pfam" id="PF01520">
    <property type="entry name" value="Amidase_3"/>
    <property type="match status" value="1"/>
</dbReference>
<dbReference type="Proteomes" id="UP000639396">
    <property type="component" value="Unassembled WGS sequence"/>
</dbReference>